<name>A0A9W6BI34_9CHLO</name>
<sequence>MDQYLQGCVQKPELASDSGNILLSNGEADDGVGAKKLVLILILTNTQLIKVVVRHQKHLADSMEELQLVHDARKKLRDAAYVYNTGESKFRQEIVDLLSADASIEASQDRRTQADAAFMAVKADLDRAVQEFNDTKDKATASLPARQRLAEQLTCIMEAATHMRGILGGDAVDTMPQLCAWADGLTFGSGSSGVGRFAQVDGLADVDSLADISKDLGDMQQLLKMGKKCMSTMYAEVLSTYSNECHVLQLFELSLKIFNVPF</sequence>
<organism evidence="1 2">
    <name type="scientific">Pleodorina starrii</name>
    <dbReference type="NCBI Taxonomy" id="330485"/>
    <lineage>
        <taxon>Eukaryota</taxon>
        <taxon>Viridiplantae</taxon>
        <taxon>Chlorophyta</taxon>
        <taxon>core chlorophytes</taxon>
        <taxon>Chlorophyceae</taxon>
        <taxon>CS clade</taxon>
        <taxon>Chlamydomonadales</taxon>
        <taxon>Volvocaceae</taxon>
        <taxon>Pleodorina</taxon>
    </lineage>
</organism>
<gene>
    <name evidence="1" type="primary">PLESTB000986</name>
    <name evidence="1" type="ORF">PLESTB_000595000</name>
</gene>
<evidence type="ECO:0000313" key="2">
    <source>
        <dbReference type="Proteomes" id="UP001165080"/>
    </source>
</evidence>
<protein>
    <submittedName>
        <fullName evidence="1">Uncharacterized protein</fullName>
    </submittedName>
</protein>
<keyword evidence="2" id="KW-1185">Reference proteome</keyword>
<dbReference type="EMBL" id="BRXU01000005">
    <property type="protein sequence ID" value="GLC52208.1"/>
    <property type="molecule type" value="Genomic_DNA"/>
</dbReference>
<evidence type="ECO:0000313" key="1">
    <source>
        <dbReference type="EMBL" id="GLC52208.1"/>
    </source>
</evidence>
<dbReference type="AlphaFoldDB" id="A0A9W6BI34"/>
<proteinExistence type="predicted"/>
<reference evidence="1 2" key="1">
    <citation type="journal article" date="2023" name="Commun. Biol.">
        <title>Reorganization of the ancestral sex-determining regions during the evolution of trioecy in Pleodorina starrii.</title>
        <authorList>
            <person name="Takahashi K."/>
            <person name="Suzuki S."/>
            <person name="Kawai-Toyooka H."/>
            <person name="Yamamoto K."/>
            <person name="Hamaji T."/>
            <person name="Ootsuki R."/>
            <person name="Yamaguchi H."/>
            <person name="Kawachi M."/>
            <person name="Higashiyama T."/>
            <person name="Nozaki H."/>
        </authorList>
    </citation>
    <scope>NUCLEOTIDE SEQUENCE [LARGE SCALE GENOMIC DNA]</scope>
    <source>
        <strain evidence="1 2">NIES-4479</strain>
    </source>
</reference>
<comment type="caution">
    <text evidence="1">The sequence shown here is derived from an EMBL/GenBank/DDBJ whole genome shotgun (WGS) entry which is preliminary data.</text>
</comment>
<dbReference type="Proteomes" id="UP001165080">
    <property type="component" value="Unassembled WGS sequence"/>
</dbReference>
<accession>A0A9W6BI34</accession>